<comment type="caution">
    <text evidence="1">The sequence shown here is derived from an EMBL/GenBank/DDBJ whole genome shotgun (WGS) entry which is preliminary data.</text>
</comment>
<reference evidence="1 2" key="1">
    <citation type="submission" date="2022-05" db="EMBL/GenBank/DDBJ databases">
        <authorList>
            <consortium name="Genoscope - CEA"/>
            <person name="William W."/>
        </authorList>
    </citation>
    <scope>NUCLEOTIDE SEQUENCE [LARGE SCALE GENOMIC DNA]</scope>
</reference>
<dbReference type="Proteomes" id="UP001159427">
    <property type="component" value="Unassembled WGS sequence"/>
</dbReference>
<keyword evidence="2" id="KW-1185">Reference proteome</keyword>
<sequence>MSMAVHHSTGTHTWTSTRPIPLEEWLNRSEYTEHWLDKLAKQLNSAESFDATSGEFYIELLFFKNRQRASGRKGKNPGSMSYEDMLKKKKCLITIKNKDELCTSWALVTMQALADGNPQYETIKRSSGQERYLAHKLCQEAGVAEGPCGFEELQKFQDHLGPQDYQIIVFEGQRGMFGSKTTLTMMHPRKSAYSKYKITFTVCVAFQPC</sequence>
<proteinExistence type="predicted"/>
<organism evidence="1 2">
    <name type="scientific">Porites evermanni</name>
    <dbReference type="NCBI Taxonomy" id="104178"/>
    <lineage>
        <taxon>Eukaryota</taxon>
        <taxon>Metazoa</taxon>
        <taxon>Cnidaria</taxon>
        <taxon>Anthozoa</taxon>
        <taxon>Hexacorallia</taxon>
        <taxon>Scleractinia</taxon>
        <taxon>Fungiina</taxon>
        <taxon>Poritidae</taxon>
        <taxon>Porites</taxon>
    </lineage>
</organism>
<accession>A0ABN8R9J9</accession>
<evidence type="ECO:0000313" key="2">
    <source>
        <dbReference type="Proteomes" id="UP001159427"/>
    </source>
</evidence>
<name>A0ABN8R9J9_9CNID</name>
<gene>
    <name evidence="1" type="ORF">PEVE_00010215</name>
</gene>
<protein>
    <submittedName>
        <fullName evidence="1">Uncharacterized protein</fullName>
    </submittedName>
</protein>
<dbReference type="EMBL" id="CALNXI010001716">
    <property type="protein sequence ID" value="CAH3175598.1"/>
    <property type="molecule type" value="Genomic_DNA"/>
</dbReference>
<evidence type="ECO:0000313" key="1">
    <source>
        <dbReference type="EMBL" id="CAH3175598.1"/>
    </source>
</evidence>